<keyword evidence="11" id="KW-1185">Reference proteome</keyword>
<dbReference type="InterPro" id="IPR001594">
    <property type="entry name" value="Palmitoyltrfase_DHHC"/>
</dbReference>
<evidence type="ECO:0000256" key="7">
    <source>
        <dbReference type="RuleBase" id="RU079119"/>
    </source>
</evidence>
<evidence type="ECO:0000256" key="6">
    <source>
        <dbReference type="ARBA" id="ARBA00023315"/>
    </source>
</evidence>
<comment type="similarity">
    <text evidence="7">Belongs to the DHHC palmitoyltransferase family.</text>
</comment>
<evidence type="ECO:0000259" key="9">
    <source>
        <dbReference type="Pfam" id="PF01529"/>
    </source>
</evidence>
<comment type="domain">
    <text evidence="7">The DHHC domain is required for palmitoyltransferase activity.</text>
</comment>
<keyword evidence="3 7" id="KW-0812">Transmembrane</keyword>
<evidence type="ECO:0000313" key="10">
    <source>
        <dbReference type="EMBL" id="OMJ83585.1"/>
    </source>
</evidence>
<dbReference type="OrthoDB" id="1924421at2759"/>
<dbReference type="PROSITE" id="PS50216">
    <property type="entry name" value="DHHC"/>
    <property type="match status" value="1"/>
</dbReference>
<gene>
    <name evidence="10" type="ORF">SteCoe_15433</name>
</gene>
<evidence type="ECO:0000313" key="11">
    <source>
        <dbReference type="Proteomes" id="UP000187209"/>
    </source>
</evidence>
<organism evidence="10 11">
    <name type="scientific">Stentor coeruleus</name>
    <dbReference type="NCBI Taxonomy" id="5963"/>
    <lineage>
        <taxon>Eukaryota</taxon>
        <taxon>Sar</taxon>
        <taxon>Alveolata</taxon>
        <taxon>Ciliophora</taxon>
        <taxon>Postciliodesmatophora</taxon>
        <taxon>Heterotrichea</taxon>
        <taxon>Heterotrichida</taxon>
        <taxon>Stentoridae</taxon>
        <taxon>Stentor</taxon>
    </lineage>
</organism>
<dbReference type="GO" id="GO:0005783">
    <property type="term" value="C:endoplasmic reticulum"/>
    <property type="evidence" value="ECO:0007669"/>
    <property type="project" value="TreeGrafter"/>
</dbReference>
<comment type="subcellular location">
    <subcellularLocation>
        <location evidence="1">Membrane</location>
        <topology evidence="1">Multi-pass membrane protein</topology>
    </subcellularLocation>
</comment>
<evidence type="ECO:0000256" key="8">
    <source>
        <dbReference type="SAM" id="MobiDB-lite"/>
    </source>
</evidence>
<keyword evidence="5 7" id="KW-0472">Membrane</keyword>
<sequence length="310" mass="36305">MLRYAKYENMRKNGFIRPFNKLQVTSWVYVSYLFCIFSFMTITLFPQPLKTIIAIGYAGILFSVVLTGFWCTYIDPTDPALFEAAQSKLLSKPVDYKKYPKICKICKNHVNSDTKHCRECDKCVYHFDHHCKWLNNCIGKKNYKLYAFLLASFQMHNLMICICGGIVIRGILEQNIYYENLSTRMHITQGSLGIYLTLLLMMEILSLLASIGMSQLILFHLYLAFKKMTTYEYILLKRRNKSRYRISTIKVVNEKEAIEEVPLEEVYEPYIENPQYKHDETLQEVTTTNKKVAPSDYINPQLDNDQNPHP</sequence>
<dbReference type="PANTHER" id="PTHR22883">
    <property type="entry name" value="ZINC FINGER DHHC DOMAIN CONTAINING PROTEIN"/>
    <property type="match status" value="1"/>
</dbReference>
<dbReference type="GO" id="GO:0005794">
    <property type="term" value="C:Golgi apparatus"/>
    <property type="evidence" value="ECO:0007669"/>
    <property type="project" value="TreeGrafter"/>
</dbReference>
<comment type="catalytic activity">
    <reaction evidence="7">
        <text>L-cysteinyl-[protein] + hexadecanoyl-CoA = S-hexadecanoyl-L-cysteinyl-[protein] + CoA</text>
        <dbReference type="Rhea" id="RHEA:36683"/>
        <dbReference type="Rhea" id="RHEA-COMP:10131"/>
        <dbReference type="Rhea" id="RHEA-COMP:11032"/>
        <dbReference type="ChEBI" id="CHEBI:29950"/>
        <dbReference type="ChEBI" id="CHEBI:57287"/>
        <dbReference type="ChEBI" id="CHEBI:57379"/>
        <dbReference type="ChEBI" id="CHEBI:74151"/>
        <dbReference type="EC" id="2.3.1.225"/>
    </reaction>
</comment>
<keyword evidence="4 7" id="KW-1133">Transmembrane helix</keyword>
<dbReference type="EMBL" id="MPUH01000298">
    <property type="protein sequence ID" value="OMJ83585.1"/>
    <property type="molecule type" value="Genomic_DNA"/>
</dbReference>
<feature type="transmembrane region" description="Helical" evidence="7">
    <location>
        <begin position="145"/>
        <end position="172"/>
    </location>
</feature>
<dbReference type="Proteomes" id="UP000187209">
    <property type="component" value="Unassembled WGS sequence"/>
</dbReference>
<keyword evidence="2 7" id="KW-0808">Transferase</keyword>
<evidence type="ECO:0000256" key="3">
    <source>
        <dbReference type="ARBA" id="ARBA00022692"/>
    </source>
</evidence>
<dbReference type="EC" id="2.3.1.225" evidence="7"/>
<reference evidence="10 11" key="1">
    <citation type="submission" date="2016-11" db="EMBL/GenBank/DDBJ databases">
        <title>The macronuclear genome of Stentor coeruleus: a giant cell with tiny introns.</title>
        <authorList>
            <person name="Slabodnick M."/>
            <person name="Ruby J.G."/>
            <person name="Reiff S.B."/>
            <person name="Swart E.C."/>
            <person name="Gosai S."/>
            <person name="Prabakaran S."/>
            <person name="Witkowska E."/>
            <person name="Larue G.E."/>
            <person name="Fisher S."/>
            <person name="Freeman R.M."/>
            <person name="Gunawardena J."/>
            <person name="Chu W."/>
            <person name="Stover N.A."/>
            <person name="Gregory B.D."/>
            <person name="Nowacki M."/>
            <person name="Derisi J."/>
            <person name="Roy S.W."/>
            <person name="Marshall W.F."/>
            <person name="Sood P."/>
        </authorList>
    </citation>
    <scope>NUCLEOTIDE SEQUENCE [LARGE SCALE GENOMIC DNA]</scope>
    <source>
        <strain evidence="10">WM001</strain>
    </source>
</reference>
<feature type="transmembrane region" description="Helical" evidence="7">
    <location>
        <begin position="21"/>
        <end position="45"/>
    </location>
</feature>
<feature type="transmembrane region" description="Helical" evidence="7">
    <location>
        <begin position="192"/>
        <end position="225"/>
    </location>
</feature>
<protein>
    <recommendedName>
        <fullName evidence="7">Palmitoyltransferase</fullName>
        <ecNumber evidence="7">2.3.1.225</ecNumber>
    </recommendedName>
</protein>
<feature type="transmembrane region" description="Helical" evidence="7">
    <location>
        <begin position="51"/>
        <end position="73"/>
    </location>
</feature>
<feature type="region of interest" description="Disordered" evidence="8">
    <location>
        <begin position="275"/>
        <end position="310"/>
    </location>
</feature>
<evidence type="ECO:0000256" key="1">
    <source>
        <dbReference type="ARBA" id="ARBA00004141"/>
    </source>
</evidence>
<comment type="caution">
    <text evidence="10">The sequence shown here is derived from an EMBL/GenBank/DDBJ whole genome shotgun (WGS) entry which is preliminary data.</text>
</comment>
<evidence type="ECO:0000256" key="4">
    <source>
        <dbReference type="ARBA" id="ARBA00022989"/>
    </source>
</evidence>
<proteinExistence type="inferred from homology"/>
<dbReference type="PANTHER" id="PTHR22883:SF203">
    <property type="entry name" value="PALMITOYLTRANSFERASE"/>
    <property type="match status" value="1"/>
</dbReference>
<dbReference type="InterPro" id="IPR039859">
    <property type="entry name" value="PFA4/ZDH16/20/ERF2-like"/>
</dbReference>
<accession>A0A1R2C3S5</accession>
<dbReference type="GO" id="GO:0016020">
    <property type="term" value="C:membrane"/>
    <property type="evidence" value="ECO:0007669"/>
    <property type="project" value="UniProtKB-SubCell"/>
</dbReference>
<dbReference type="AlphaFoldDB" id="A0A1R2C3S5"/>
<name>A0A1R2C3S5_9CILI</name>
<dbReference type="Pfam" id="PF01529">
    <property type="entry name" value="DHHC"/>
    <property type="match status" value="1"/>
</dbReference>
<dbReference type="GO" id="GO:0019706">
    <property type="term" value="F:protein-cysteine S-palmitoyltransferase activity"/>
    <property type="evidence" value="ECO:0007669"/>
    <property type="project" value="UniProtKB-EC"/>
</dbReference>
<evidence type="ECO:0000256" key="5">
    <source>
        <dbReference type="ARBA" id="ARBA00023136"/>
    </source>
</evidence>
<keyword evidence="6 7" id="KW-0012">Acyltransferase</keyword>
<feature type="domain" description="Palmitoyltransferase DHHC" evidence="9">
    <location>
        <begin position="98"/>
        <end position="234"/>
    </location>
</feature>
<feature type="compositionally biased region" description="Polar residues" evidence="8">
    <location>
        <begin position="301"/>
        <end position="310"/>
    </location>
</feature>
<dbReference type="GO" id="GO:0006612">
    <property type="term" value="P:protein targeting to membrane"/>
    <property type="evidence" value="ECO:0007669"/>
    <property type="project" value="TreeGrafter"/>
</dbReference>
<evidence type="ECO:0000256" key="2">
    <source>
        <dbReference type="ARBA" id="ARBA00022679"/>
    </source>
</evidence>